<evidence type="ECO:0000256" key="1">
    <source>
        <dbReference type="SAM" id="MobiDB-lite"/>
    </source>
</evidence>
<proteinExistence type="predicted"/>
<evidence type="ECO:0000313" key="3">
    <source>
        <dbReference type="EMBL" id="ORZ35267.1"/>
    </source>
</evidence>
<dbReference type="SUPFAM" id="SSF57667">
    <property type="entry name" value="beta-beta-alpha zinc fingers"/>
    <property type="match status" value="1"/>
</dbReference>
<feature type="region of interest" description="Disordered" evidence="1">
    <location>
        <begin position="32"/>
        <end position="94"/>
    </location>
</feature>
<name>A0A1Y2HKY1_9FUNG</name>
<comment type="caution">
    <text evidence="3">The sequence shown here is derived from an EMBL/GenBank/DDBJ whole genome shotgun (WGS) entry which is preliminary data.</text>
</comment>
<dbReference type="AlphaFoldDB" id="A0A1Y2HKY1"/>
<sequence length="532" mass="56045">MSAPSPQRPTIPDVLRQLAPLLNSLPPSHASPFSIFSSLPPSALPSPSTIPATSSTPTRTSTTSTVQQHPQSSPSRPASASSASTPSSPSSSSQAIIVRTPTGAWYCSACKKSFASQATCTAHEQSGKHKDAVKKLGKVAGGAGSATGGPKPNRSSTRNTAGSESQSVGFAAAGPTQAPTSAELGDVLAKLKKVKSIEPTNPLLAVTVYWNISQALWTQFTDPRDTALGLSLLLAHMHRAADAIASADPGALPSPHAHLLAQVTLALARLLTVTLASVPSRDRAAMEKIVGMLAVAVAPAPASKTDTGSQHMDDDMVPADMVARVQQAPNLDWCNSESIGELAAWIGAWADSHVDEANVRVAGWVVASTDQARNQCAMDLIDYHVVRGAHVQTFRWARYLIPQLTPGISRELVAVEAAIAALLVKDRVGMRVIVQELAPDLAQAVELKFAAHLLDRNVAQSTWAMQAAQLTHRVQRAIVVAKQLPKASPSPTHADSLCVRLVEGGIWGFARVARWESVVLACVNDERICGME</sequence>
<dbReference type="Proteomes" id="UP000193411">
    <property type="component" value="Unassembled WGS sequence"/>
</dbReference>
<dbReference type="InterPro" id="IPR036236">
    <property type="entry name" value="Znf_C2H2_sf"/>
</dbReference>
<dbReference type="PROSITE" id="PS00028">
    <property type="entry name" value="ZINC_FINGER_C2H2_1"/>
    <property type="match status" value="1"/>
</dbReference>
<keyword evidence="4" id="KW-1185">Reference proteome</keyword>
<feature type="region of interest" description="Disordered" evidence="1">
    <location>
        <begin position="139"/>
        <end position="178"/>
    </location>
</feature>
<dbReference type="InterPro" id="IPR003604">
    <property type="entry name" value="Matrin/U1-like-C_Znf_C2H2"/>
</dbReference>
<organism evidence="3 4">
    <name type="scientific">Catenaria anguillulae PL171</name>
    <dbReference type="NCBI Taxonomy" id="765915"/>
    <lineage>
        <taxon>Eukaryota</taxon>
        <taxon>Fungi</taxon>
        <taxon>Fungi incertae sedis</taxon>
        <taxon>Blastocladiomycota</taxon>
        <taxon>Blastocladiomycetes</taxon>
        <taxon>Blastocladiales</taxon>
        <taxon>Catenariaceae</taxon>
        <taxon>Catenaria</taxon>
    </lineage>
</organism>
<dbReference type="GO" id="GO:0008270">
    <property type="term" value="F:zinc ion binding"/>
    <property type="evidence" value="ECO:0007669"/>
    <property type="project" value="InterPro"/>
</dbReference>
<dbReference type="Gene3D" id="3.30.160.60">
    <property type="entry name" value="Classic Zinc Finger"/>
    <property type="match status" value="1"/>
</dbReference>
<evidence type="ECO:0000259" key="2">
    <source>
        <dbReference type="PROSITE" id="PS00028"/>
    </source>
</evidence>
<dbReference type="InterPro" id="IPR013087">
    <property type="entry name" value="Znf_C2H2_type"/>
</dbReference>
<dbReference type="EMBL" id="MCFL01000023">
    <property type="protein sequence ID" value="ORZ35267.1"/>
    <property type="molecule type" value="Genomic_DNA"/>
</dbReference>
<dbReference type="GO" id="GO:0003676">
    <property type="term" value="F:nucleic acid binding"/>
    <property type="evidence" value="ECO:0007669"/>
    <property type="project" value="InterPro"/>
</dbReference>
<accession>A0A1Y2HKY1</accession>
<gene>
    <name evidence="3" type="ORF">BCR44DRAFT_331336</name>
</gene>
<reference evidence="3 4" key="1">
    <citation type="submission" date="2016-07" db="EMBL/GenBank/DDBJ databases">
        <title>Pervasive Adenine N6-methylation of Active Genes in Fungi.</title>
        <authorList>
            <consortium name="DOE Joint Genome Institute"/>
            <person name="Mondo S.J."/>
            <person name="Dannebaum R.O."/>
            <person name="Kuo R.C."/>
            <person name="Labutti K."/>
            <person name="Haridas S."/>
            <person name="Kuo A."/>
            <person name="Salamov A."/>
            <person name="Ahrendt S.R."/>
            <person name="Lipzen A."/>
            <person name="Sullivan W."/>
            <person name="Andreopoulos W.B."/>
            <person name="Clum A."/>
            <person name="Lindquist E."/>
            <person name="Daum C."/>
            <person name="Ramamoorthy G.K."/>
            <person name="Gryganskyi A."/>
            <person name="Culley D."/>
            <person name="Magnuson J.K."/>
            <person name="James T.Y."/>
            <person name="O'Malley M.A."/>
            <person name="Stajich J.E."/>
            <person name="Spatafora J.W."/>
            <person name="Visel A."/>
            <person name="Grigoriev I.V."/>
        </authorList>
    </citation>
    <scope>NUCLEOTIDE SEQUENCE [LARGE SCALE GENOMIC DNA]</scope>
    <source>
        <strain evidence="3 4">PL171</strain>
    </source>
</reference>
<dbReference type="SMART" id="SM00451">
    <property type="entry name" value="ZnF_U1"/>
    <property type="match status" value="1"/>
</dbReference>
<evidence type="ECO:0000313" key="4">
    <source>
        <dbReference type="Proteomes" id="UP000193411"/>
    </source>
</evidence>
<feature type="domain" description="C2H2-type" evidence="2">
    <location>
        <begin position="107"/>
        <end position="129"/>
    </location>
</feature>
<dbReference type="Pfam" id="PF12874">
    <property type="entry name" value="zf-met"/>
    <property type="match status" value="1"/>
</dbReference>
<dbReference type="OrthoDB" id="2108430at2759"/>
<protein>
    <recommendedName>
        <fullName evidence="2">C2H2-type domain-containing protein</fullName>
    </recommendedName>
</protein>
<feature type="compositionally biased region" description="Polar residues" evidence="1">
    <location>
        <begin position="153"/>
        <end position="168"/>
    </location>
</feature>